<protein>
    <submittedName>
        <fullName evidence="1">Uncharacterized protein</fullName>
    </submittedName>
</protein>
<gene>
    <name evidence="1" type="ORF">SDC9_83036</name>
</gene>
<dbReference type="AlphaFoldDB" id="A0A644Z6I6"/>
<comment type="caution">
    <text evidence="1">The sequence shown here is derived from an EMBL/GenBank/DDBJ whole genome shotgun (WGS) entry which is preliminary data.</text>
</comment>
<proteinExistence type="predicted"/>
<accession>A0A644Z6I6</accession>
<reference evidence="1" key="1">
    <citation type="submission" date="2019-08" db="EMBL/GenBank/DDBJ databases">
        <authorList>
            <person name="Kucharzyk K."/>
            <person name="Murdoch R.W."/>
            <person name="Higgins S."/>
            <person name="Loffler F."/>
        </authorList>
    </citation>
    <scope>NUCLEOTIDE SEQUENCE</scope>
</reference>
<name>A0A644Z6I6_9ZZZZ</name>
<organism evidence="1">
    <name type="scientific">bioreactor metagenome</name>
    <dbReference type="NCBI Taxonomy" id="1076179"/>
    <lineage>
        <taxon>unclassified sequences</taxon>
        <taxon>metagenomes</taxon>
        <taxon>ecological metagenomes</taxon>
    </lineage>
</organism>
<dbReference type="EMBL" id="VSSQ01007608">
    <property type="protein sequence ID" value="MPM36440.1"/>
    <property type="molecule type" value="Genomic_DNA"/>
</dbReference>
<sequence length="87" mass="9633">MDKEQNALYEITADQVTIEVTDQKTGQTVSRTLPIAYRENAHFLRLSGEDMAGKRSEIVFISKSGLDKLIDMTGGGTDIDTCENHVN</sequence>
<evidence type="ECO:0000313" key="1">
    <source>
        <dbReference type="EMBL" id="MPM36440.1"/>
    </source>
</evidence>